<evidence type="ECO:0000313" key="40">
    <source>
        <dbReference type="EMBL" id="KAJ6632731.1"/>
    </source>
</evidence>
<dbReference type="Pfam" id="PF26054">
    <property type="entry name" value="PHD_G2E3"/>
    <property type="match status" value="1"/>
</dbReference>
<evidence type="ECO:0000256" key="22">
    <source>
        <dbReference type="ARBA" id="ARBA00024531"/>
    </source>
</evidence>
<comment type="catalytic activity">
    <reaction evidence="29">
        <text>1-octadecanoyl-2-(5Z,8Z,11Z,14Z-eicosatetraenoyl)-sn-glycerol + H2O = 2-(5Z,8Z,11Z,14Z-eicosatetraenoyl)-glycerol + octadecanoate + H(+)</text>
        <dbReference type="Rhea" id="RHEA:38507"/>
        <dbReference type="ChEBI" id="CHEBI:15377"/>
        <dbReference type="ChEBI" id="CHEBI:15378"/>
        <dbReference type="ChEBI" id="CHEBI:25629"/>
        <dbReference type="ChEBI" id="CHEBI:52392"/>
        <dbReference type="ChEBI" id="CHEBI:75728"/>
    </reaction>
    <physiologicalReaction direction="left-to-right" evidence="29">
        <dbReference type="Rhea" id="RHEA:38508"/>
    </physiologicalReaction>
</comment>
<dbReference type="InterPro" id="IPR029058">
    <property type="entry name" value="AB_hydrolase_fold"/>
</dbReference>
<evidence type="ECO:0000256" key="15">
    <source>
        <dbReference type="ARBA" id="ARBA00022989"/>
    </source>
</evidence>
<dbReference type="PROSITE" id="PS50089">
    <property type="entry name" value="ZF_RING_2"/>
    <property type="match status" value="1"/>
</dbReference>
<comment type="subunit">
    <text evidence="31">Interacts (via C-terminal) with CAMK2A; leading to the phosphorylation and inhibition of DAGLA enzymatic activity. Interacts (via PPXXF motif) with HOMER1 and HOMER2; this interaction is required for DAGLA membrane localization.</text>
</comment>
<keyword evidence="16" id="KW-0770">Synapse</keyword>
<feature type="compositionally biased region" description="Polar residues" evidence="36">
    <location>
        <begin position="1269"/>
        <end position="1282"/>
    </location>
</feature>
<dbReference type="CDD" id="cd00519">
    <property type="entry name" value="Lipase_3"/>
    <property type="match status" value="1"/>
</dbReference>
<evidence type="ECO:0000256" key="17">
    <source>
        <dbReference type="ARBA" id="ARBA00023098"/>
    </source>
</evidence>
<name>A0A9Q0MMB2_9DIPT</name>
<dbReference type="GO" id="GO:0047372">
    <property type="term" value="F:monoacylglycerol lipase activity"/>
    <property type="evidence" value="ECO:0007669"/>
    <property type="project" value="UniProtKB-ARBA"/>
</dbReference>
<dbReference type="PANTHER" id="PTHR45792:SF8">
    <property type="entry name" value="DIACYLGLYCEROL LIPASE-ALPHA"/>
    <property type="match status" value="1"/>
</dbReference>
<keyword evidence="14" id="KW-0442">Lipid degradation</keyword>
<dbReference type="SUPFAM" id="SSF53474">
    <property type="entry name" value="alpha/beta-Hydrolases"/>
    <property type="match status" value="1"/>
</dbReference>
<dbReference type="InterPro" id="IPR034732">
    <property type="entry name" value="EPHD"/>
</dbReference>
<keyword evidence="12" id="KW-0862">Zinc</keyword>
<keyword evidence="11" id="KW-0378">Hydrolase</keyword>
<evidence type="ECO:0000256" key="23">
    <source>
        <dbReference type="ARBA" id="ARBA00026104"/>
    </source>
</evidence>
<evidence type="ECO:0000256" key="4">
    <source>
        <dbReference type="ARBA" id="ARBA00010701"/>
    </source>
</evidence>
<sequence>MSVEDQIQYNFGANGKCSICQLPDIDSLNYGEIHGRKELTVHLFCLYFSTHLPQRGQDSAGICGFEFRDIRKLMQNFEFVKCCYCGIGSATTFCHFPGCGRVFHQVCGFKANARFEYLESFRSFCDDHNSIENENLEYPEVNGCWICYEALGDYHPVTTVPSCCGLWFHQQCLRKYAINAGYSFMCPLCRNKDFGDFARRHGIYVPEYEALWEKTHDYSDIERFYTKCDAESCVCPKGRMFSNRKWQLQLCSCCGSFGFHRLCRAVGERDDVIICNICINVVKPRCVSPLLAVDDTIASEQNLQIKPIELDNGLSTLERNISSMNYMPGLIVFRRRWSAGSDDLVVPGAFLFLFHLIWISILLTSVALIHFDTSVYSIELLWYYKLVYIGILFAVIIIDVVWLSLGIAWLTKYYFSCPLIESKEIMLALVASNWMLIFIILTIIWCTFDAAGRSWVKMKKYQRSMRESESRFNYKRSGSRNRNWRQRKVIRAYQDSWDHRCRLLFCCMGTSERNRNSFAEIAKLLSDFFRELDVVPSDVVAGLVLLRKFQKIERQSIVRQKKNGIYEFLSGVPITERTQFLKLNDPTDYDNMQTIIHYMNYSLAAYGWPMFLVTHSATGICKLCTNFTCCLSCCDRKNQSEIVEDNCCNCNYVALKQMISVGDIEVIYTTFHVDVAETPFFVAIDYTKSKVVISIRGTLSMKDVLTDLNAEGDVLPLNPPRDDFIGHKGMVQAAVYIQNKLAEENLINRALSHNPAKQTENFDLVLVGHSLGAGTAAILAILLKPEYPTLQCFSYSPPGGLLSIQAVEYSKSFITSIVVGKDVVPRIGLHQMEALRADLINAIKRSVDPKWKTIACTMICCCCGPEPTSVVEMESHESNVMVYEQQRTKARKTSAHPNDSSIALTLHNPLYPPGRIIHIVRHHTKPNEQMLKPHEPVYQAIWVDNMDFDEVLISPAMIQDHMPDTVLAALNKVITTFGPRKPQRQSSNANSSITSEIIDQPVFSQRPNSPFISVVTPTASQKICLETSFTSLQSPCEVPAWLKTANGSSKASSIAGSIFGRSQLSSILQYDVSSLTDGPSDATTVVLCDTSTGLLNPKCGKNVVFDIKSYPITPPRLTSPCMPKSILHRKRSLNATQKQTTQGQRSYSDLPRRVDLAHDDWYGMAPLASPETLSEISSISSRASLVNNFASSLEKCLHKIGLYGQPNGGDRQDILEFDDESQMHTPKVLRRAPKITGNLSRCADDWRSVETYKRMGKIFLTNPLRLNSDSSDQSYESANSLSKTDDERGHQLTQENSKSADNIDDDSKSSESITAKKLTMSDSAILSEYHTACTDCSAMSRLSDNQCSEHKRQLNTNTTSSSETYHSAMSSLTTFEPFNSPGSTKQIFTKIVEEPITRNVGFLESHFPIYSSTTTTDNSDDSHERDSLLSNSPKVSQCRSIRRSQFSEVKTRNNDEDDVCFSRNESLPLLSNLTKSSSPSSYLKRKKYVYPMASPTKSATSSNRKDKNSNQ</sequence>
<keyword evidence="15 37" id="KW-1133">Transmembrane helix</keyword>
<evidence type="ECO:0000256" key="24">
    <source>
        <dbReference type="ARBA" id="ARBA00037872"/>
    </source>
</evidence>
<feature type="compositionally biased region" description="Polar residues" evidence="36">
    <location>
        <begin position="1291"/>
        <end position="1300"/>
    </location>
</feature>
<comment type="catalytic activity">
    <reaction evidence="22">
        <text>a 1,2-diacyl-sn-glycerol + H2O = a 2-acylglycerol + a fatty acid + H(+)</text>
        <dbReference type="Rhea" id="RHEA:33275"/>
        <dbReference type="ChEBI" id="CHEBI:15377"/>
        <dbReference type="ChEBI" id="CHEBI:15378"/>
        <dbReference type="ChEBI" id="CHEBI:17389"/>
        <dbReference type="ChEBI" id="CHEBI:17815"/>
        <dbReference type="ChEBI" id="CHEBI:28868"/>
        <dbReference type="EC" id="3.1.1.116"/>
    </reaction>
    <physiologicalReaction direction="left-to-right" evidence="22">
        <dbReference type="Rhea" id="RHEA:33276"/>
    </physiologicalReaction>
</comment>
<dbReference type="Gene3D" id="3.40.50.1820">
    <property type="entry name" value="alpha/beta hydrolase"/>
    <property type="match status" value="1"/>
</dbReference>
<dbReference type="FunFam" id="3.40.50.1820:FF:000015">
    <property type="entry name" value="Sn1-specific diacylglycerol lipase alpha"/>
    <property type="match status" value="1"/>
</dbReference>
<evidence type="ECO:0000256" key="27">
    <source>
        <dbReference type="ARBA" id="ARBA00050709"/>
    </source>
</evidence>
<dbReference type="InterPro" id="IPR052214">
    <property type="entry name" value="DAG_Lipase-Related"/>
</dbReference>
<proteinExistence type="inferred from homology"/>
<dbReference type="GO" id="GO:0032591">
    <property type="term" value="C:dendritic spine membrane"/>
    <property type="evidence" value="ECO:0007669"/>
    <property type="project" value="UniProtKB-SubCell"/>
</dbReference>
<feature type="transmembrane region" description="Helical" evidence="37">
    <location>
        <begin position="381"/>
        <end position="405"/>
    </location>
</feature>
<evidence type="ECO:0000256" key="3">
    <source>
        <dbReference type="ARBA" id="ARBA00004520"/>
    </source>
</evidence>
<evidence type="ECO:0000256" key="6">
    <source>
        <dbReference type="ARBA" id="ARBA00022553"/>
    </source>
</evidence>
<comment type="similarity">
    <text evidence="4">Belongs to the AB hydrolase superfamily. Lipase family.</text>
</comment>
<dbReference type="OrthoDB" id="438440at2759"/>
<dbReference type="CDD" id="cd16448">
    <property type="entry name" value="RING-H2"/>
    <property type="match status" value="1"/>
</dbReference>
<evidence type="ECO:0000256" key="9">
    <source>
        <dbReference type="ARBA" id="ARBA00022753"/>
    </source>
</evidence>
<feature type="transmembrane region" description="Helical" evidence="37">
    <location>
        <begin position="344"/>
        <end position="369"/>
    </location>
</feature>
<feature type="region of interest" description="Disordered" evidence="36">
    <location>
        <begin position="1413"/>
        <end position="1435"/>
    </location>
</feature>
<protein>
    <recommendedName>
        <fullName evidence="32">Diacylglycerol lipase-alpha</fullName>
        <ecNumber evidence="23">3.1.1.116</ecNumber>
    </recommendedName>
    <alternativeName>
        <fullName evidence="34">Neural stem cell-derived dendrite regulator</fullName>
    </alternativeName>
    <alternativeName>
        <fullName evidence="33">Sn1-specific diacylglycerol lipase alpha</fullName>
    </alternativeName>
</protein>
<dbReference type="GO" id="GO:0031901">
    <property type="term" value="C:early endosome membrane"/>
    <property type="evidence" value="ECO:0007669"/>
    <property type="project" value="UniProtKB-SubCell"/>
</dbReference>
<evidence type="ECO:0000259" key="39">
    <source>
        <dbReference type="PROSITE" id="PS51805"/>
    </source>
</evidence>
<comment type="subcellular location">
    <subcellularLocation>
        <location evidence="2">Cell projection</location>
        <location evidence="2">Dendritic spine membrane</location>
        <topology evidence="2">Multi-pass membrane protein</topology>
    </subcellularLocation>
    <subcellularLocation>
        <location evidence="3">Early endosome membrane</location>
        <topology evidence="3">Multi-pass membrane protein</topology>
    </subcellularLocation>
    <subcellularLocation>
        <location evidence="24">Postsynaptic density membrane</location>
        <topology evidence="24">Multi-pass membrane protein</topology>
    </subcellularLocation>
</comment>
<comment type="catalytic activity">
    <reaction evidence="28">
        <text>1-(9Z-octadecenoyl)-2-(5Z,8Z,11Z,14Z-eicosatetraenoyl)-sn-glycerol + H2O = 2-(5Z,8Z,11Z,14Z-eicosatetraenoyl)-glycerol + (9Z)-octadecenoate + H(+)</text>
        <dbReference type="Rhea" id="RHEA:38515"/>
        <dbReference type="ChEBI" id="CHEBI:15377"/>
        <dbReference type="ChEBI" id="CHEBI:15378"/>
        <dbReference type="ChEBI" id="CHEBI:30823"/>
        <dbReference type="ChEBI" id="CHEBI:52392"/>
        <dbReference type="ChEBI" id="CHEBI:75449"/>
    </reaction>
    <physiologicalReaction direction="left-to-right" evidence="28">
        <dbReference type="Rhea" id="RHEA:38516"/>
    </physiologicalReaction>
</comment>
<dbReference type="GO" id="GO:0098921">
    <property type="term" value="P:retrograde trans-synaptic signaling by endocannabinoid"/>
    <property type="evidence" value="ECO:0007669"/>
    <property type="project" value="UniProtKB-ARBA"/>
</dbReference>
<evidence type="ECO:0000256" key="1">
    <source>
        <dbReference type="ARBA" id="ARBA00001913"/>
    </source>
</evidence>
<keyword evidence="20" id="KW-0628">Postsynaptic cell membrane</keyword>
<comment type="cofactor">
    <cofactor evidence="1">
        <name>Ca(2+)</name>
        <dbReference type="ChEBI" id="CHEBI:29108"/>
    </cofactor>
</comment>
<evidence type="ECO:0000256" key="34">
    <source>
        <dbReference type="ARBA" id="ARBA00082132"/>
    </source>
</evidence>
<evidence type="ECO:0000313" key="41">
    <source>
        <dbReference type="Proteomes" id="UP001151699"/>
    </source>
</evidence>
<evidence type="ECO:0000256" key="30">
    <source>
        <dbReference type="ARBA" id="ARBA00052463"/>
    </source>
</evidence>
<comment type="catalytic activity">
    <reaction evidence="26">
        <text>1-(9Z-octadecenoyl)-2-octadecanoyl-sn-glycerol + H2O = 2-octadecanoylglycerol + (9Z)-octadecenoate + H(+)</text>
        <dbReference type="Rhea" id="RHEA:38519"/>
        <dbReference type="ChEBI" id="CHEBI:15377"/>
        <dbReference type="ChEBI" id="CHEBI:15378"/>
        <dbReference type="ChEBI" id="CHEBI:30823"/>
        <dbReference type="ChEBI" id="CHEBI:75448"/>
        <dbReference type="ChEBI" id="CHEBI:75456"/>
    </reaction>
    <physiologicalReaction direction="left-to-right" evidence="26">
        <dbReference type="Rhea" id="RHEA:38520"/>
    </physiologicalReaction>
</comment>
<dbReference type="InterPro" id="IPR059102">
    <property type="entry name" value="PHD_PHF7/G2E3-like"/>
</dbReference>
<keyword evidence="10 35" id="KW-0863">Zinc-finger</keyword>
<keyword evidence="9" id="KW-0967">Endosome</keyword>
<dbReference type="PANTHER" id="PTHR45792">
    <property type="entry name" value="DIACYLGLYCEROL LIPASE HOMOLOG-RELATED"/>
    <property type="match status" value="1"/>
</dbReference>
<evidence type="ECO:0000256" key="20">
    <source>
        <dbReference type="ARBA" id="ARBA00023257"/>
    </source>
</evidence>
<dbReference type="InterPro" id="IPR002921">
    <property type="entry name" value="Fungal_lipase-type"/>
</dbReference>
<dbReference type="EC" id="3.1.1.116" evidence="23"/>
<dbReference type="Pfam" id="PF01764">
    <property type="entry name" value="Lipase_3"/>
    <property type="match status" value="1"/>
</dbReference>
<keyword evidence="5" id="KW-1003">Cell membrane</keyword>
<organism evidence="40 41">
    <name type="scientific">Pseudolycoriella hygida</name>
    <dbReference type="NCBI Taxonomy" id="35572"/>
    <lineage>
        <taxon>Eukaryota</taxon>
        <taxon>Metazoa</taxon>
        <taxon>Ecdysozoa</taxon>
        <taxon>Arthropoda</taxon>
        <taxon>Hexapoda</taxon>
        <taxon>Insecta</taxon>
        <taxon>Pterygota</taxon>
        <taxon>Neoptera</taxon>
        <taxon>Endopterygota</taxon>
        <taxon>Diptera</taxon>
        <taxon>Nematocera</taxon>
        <taxon>Sciaroidea</taxon>
        <taxon>Sciaridae</taxon>
        <taxon>Pseudolycoriella</taxon>
    </lineage>
</organism>
<evidence type="ECO:0000256" key="7">
    <source>
        <dbReference type="ARBA" id="ARBA00022692"/>
    </source>
</evidence>
<feature type="transmembrane region" description="Helical" evidence="37">
    <location>
        <begin position="425"/>
        <end position="448"/>
    </location>
</feature>
<comment type="caution">
    <text evidence="40">The sequence shown here is derived from an EMBL/GenBank/DDBJ whole genome shotgun (WGS) entry which is preliminary data.</text>
</comment>
<comment type="catalytic activity">
    <reaction evidence="30">
        <text>1-(9Z-octadecenoyl)-2-O-(5Z,8Z,11Z,14Z-eicosatetraenyl)-sn-glycerol + H2O = 2-O-(5Z,8Z,11Z,14Z)-eicosatetraenylglycerol + (9Z)-octadecenoate + H(+)</text>
        <dbReference type="Rhea" id="RHEA:38527"/>
        <dbReference type="ChEBI" id="CHEBI:15377"/>
        <dbReference type="ChEBI" id="CHEBI:15378"/>
        <dbReference type="ChEBI" id="CHEBI:30823"/>
        <dbReference type="ChEBI" id="CHEBI:75913"/>
        <dbReference type="ChEBI" id="CHEBI:75914"/>
    </reaction>
    <physiologicalReaction direction="left-to-right" evidence="30">
        <dbReference type="Rhea" id="RHEA:38528"/>
    </physiologicalReaction>
</comment>
<comment type="catalytic activity">
    <reaction evidence="27">
        <text>1-(9Z-octadecenoyl)-2-(9Z,12Z-octadecadienoyl)-sn-glycerol + H2O = 2-(9Z,12Z-octadecadienoyl)-glycerol + (9Z)-octadecenoate + H(+)</text>
        <dbReference type="Rhea" id="RHEA:38523"/>
        <dbReference type="ChEBI" id="CHEBI:15377"/>
        <dbReference type="ChEBI" id="CHEBI:15378"/>
        <dbReference type="ChEBI" id="CHEBI:30823"/>
        <dbReference type="ChEBI" id="CHEBI:75450"/>
        <dbReference type="ChEBI" id="CHEBI:75457"/>
    </reaction>
    <physiologicalReaction direction="left-to-right" evidence="27">
        <dbReference type="Rhea" id="RHEA:38524"/>
    </physiologicalReaction>
</comment>
<dbReference type="SUPFAM" id="SSF57850">
    <property type="entry name" value="RING/U-box"/>
    <property type="match status" value="1"/>
</dbReference>
<evidence type="ECO:0000256" key="28">
    <source>
        <dbReference type="ARBA" id="ARBA00050861"/>
    </source>
</evidence>
<feature type="domain" description="RING-type" evidence="38">
    <location>
        <begin position="144"/>
        <end position="190"/>
    </location>
</feature>
<evidence type="ECO:0000256" key="19">
    <source>
        <dbReference type="ARBA" id="ARBA00023180"/>
    </source>
</evidence>
<evidence type="ECO:0000256" key="2">
    <source>
        <dbReference type="ARBA" id="ARBA00004332"/>
    </source>
</evidence>
<evidence type="ECO:0000256" key="13">
    <source>
        <dbReference type="ARBA" id="ARBA00022837"/>
    </source>
</evidence>
<evidence type="ECO:0000259" key="38">
    <source>
        <dbReference type="PROSITE" id="PS50089"/>
    </source>
</evidence>
<evidence type="ECO:0000256" key="29">
    <source>
        <dbReference type="ARBA" id="ARBA00052106"/>
    </source>
</evidence>
<dbReference type="EMBL" id="WJQU01002546">
    <property type="protein sequence ID" value="KAJ6632731.1"/>
    <property type="molecule type" value="Genomic_DNA"/>
</dbReference>
<feature type="region of interest" description="Disordered" evidence="36">
    <location>
        <begin position="1269"/>
        <end position="1310"/>
    </location>
</feature>
<keyword evidence="8" id="KW-0479">Metal-binding</keyword>
<dbReference type="Gene3D" id="3.30.40.10">
    <property type="entry name" value="Zinc/RING finger domain, C3HC4 (zinc finger)"/>
    <property type="match status" value="3"/>
</dbReference>
<evidence type="ECO:0000256" key="35">
    <source>
        <dbReference type="PROSITE-ProRule" id="PRU00175"/>
    </source>
</evidence>
<evidence type="ECO:0000256" key="11">
    <source>
        <dbReference type="ARBA" id="ARBA00022801"/>
    </source>
</evidence>
<dbReference type="GO" id="GO:0046340">
    <property type="term" value="P:diacylglycerol catabolic process"/>
    <property type="evidence" value="ECO:0007669"/>
    <property type="project" value="TreeGrafter"/>
</dbReference>
<dbReference type="InterPro" id="IPR013083">
    <property type="entry name" value="Znf_RING/FYVE/PHD"/>
</dbReference>
<reference evidence="40" key="1">
    <citation type="submission" date="2022-07" db="EMBL/GenBank/DDBJ databases">
        <authorList>
            <person name="Trinca V."/>
            <person name="Uliana J.V.C."/>
            <person name="Torres T.T."/>
            <person name="Ward R.J."/>
            <person name="Monesi N."/>
        </authorList>
    </citation>
    <scope>NUCLEOTIDE SEQUENCE</scope>
    <source>
        <strain evidence="40">HSMRA1968</strain>
        <tissue evidence="40">Whole embryos</tissue>
    </source>
</reference>
<dbReference type="InterPro" id="IPR001841">
    <property type="entry name" value="Znf_RING"/>
</dbReference>
<evidence type="ECO:0000256" key="26">
    <source>
        <dbReference type="ARBA" id="ARBA00050486"/>
    </source>
</evidence>
<dbReference type="SUPFAM" id="SSF57903">
    <property type="entry name" value="FYVE/PHD zinc finger"/>
    <property type="match status" value="1"/>
</dbReference>
<evidence type="ECO:0000256" key="10">
    <source>
        <dbReference type="ARBA" id="ARBA00022771"/>
    </source>
</evidence>
<evidence type="ECO:0000256" key="12">
    <source>
        <dbReference type="ARBA" id="ARBA00022833"/>
    </source>
</evidence>
<evidence type="ECO:0000256" key="18">
    <source>
        <dbReference type="ARBA" id="ARBA00023136"/>
    </source>
</evidence>
<evidence type="ECO:0000256" key="14">
    <source>
        <dbReference type="ARBA" id="ARBA00022963"/>
    </source>
</evidence>
<keyword evidence="7 37" id="KW-0812">Transmembrane</keyword>
<evidence type="ECO:0000256" key="36">
    <source>
        <dbReference type="SAM" id="MobiDB-lite"/>
    </source>
</evidence>
<evidence type="ECO:0000256" key="21">
    <source>
        <dbReference type="ARBA" id="ARBA00023273"/>
    </source>
</evidence>
<evidence type="ECO:0000256" key="25">
    <source>
        <dbReference type="ARBA" id="ARBA00048382"/>
    </source>
</evidence>
<feature type="region of interest" description="Disordered" evidence="36">
    <location>
        <begin position="1487"/>
        <end position="1511"/>
    </location>
</feature>
<feature type="domain" description="PHD-type" evidence="39">
    <location>
        <begin position="14"/>
        <end position="129"/>
    </location>
</feature>
<dbReference type="GO" id="GO:0008270">
    <property type="term" value="F:zinc ion binding"/>
    <property type="evidence" value="ECO:0007669"/>
    <property type="project" value="UniProtKB-KW"/>
</dbReference>
<keyword evidence="19" id="KW-0325">Glycoprotein</keyword>
<dbReference type="GO" id="GO:0004465">
    <property type="term" value="F:lipoprotein lipase activity"/>
    <property type="evidence" value="ECO:0007669"/>
    <property type="project" value="TreeGrafter"/>
</dbReference>
<keyword evidence="17" id="KW-0443">Lipid metabolism</keyword>
<dbReference type="GO" id="GO:0098839">
    <property type="term" value="C:postsynaptic density membrane"/>
    <property type="evidence" value="ECO:0007669"/>
    <property type="project" value="UniProtKB-SubCell"/>
</dbReference>
<keyword evidence="6" id="KW-0597">Phosphoprotein</keyword>
<accession>A0A9Q0MMB2</accession>
<keyword evidence="13" id="KW-0106">Calcium</keyword>
<evidence type="ECO:0000256" key="16">
    <source>
        <dbReference type="ARBA" id="ARBA00023018"/>
    </source>
</evidence>
<gene>
    <name evidence="40" type="primary">DAGLA</name>
    <name evidence="40" type="ORF">Bhyg_15620</name>
</gene>
<evidence type="ECO:0000256" key="8">
    <source>
        <dbReference type="ARBA" id="ARBA00022723"/>
    </source>
</evidence>
<keyword evidence="21" id="KW-0966">Cell projection</keyword>
<dbReference type="Proteomes" id="UP001151699">
    <property type="component" value="Unassembled WGS sequence"/>
</dbReference>
<evidence type="ECO:0000256" key="31">
    <source>
        <dbReference type="ARBA" id="ARBA00063298"/>
    </source>
</evidence>
<dbReference type="GO" id="GO:0019369">
    <property type="term" value="P:arachidonate metabolic process"/>
    <property type="evidence" value="ECO:0007669"/>
    <property type="project" value="TreeGrafter"/>
</dbReference>
<dbReference type="PROSITE" id="PS51805">
    <property type="entry name" value="EPHD"/>
    <property type="match status" value="1"/>
</dbReference>
<evidence type="ECO:0000256" key="5">
    <source>
        <dbReference type="ARBA" id="ARBA00022475"/>
    </source>
</evidence>
<keyword evidence="18 37" id="KW-0472">Membrane</keyword>
<dbReference type="InterPro" id="IPR011011">
    <property type="entry name" value="Znf_FYVE_PHD"/>
</dbReference>
<evidence type="ECO:0000256" key="37">
    <source>
        <dbReference type="SAM" id="Phobius"/>
    </source>
</evidence>
<comment type="catalytic activity">
    <reaction evidence="25">
        <text>1,2-di-(9Z-octadecenoyl)-sn-glycerol + H2O = 2-(9Z-octadecenoyl)-glycerol + (9Z)-octadecenoate + H(+)</text>
        <dbReference type="Rhea" id="RHEA:38511"/>
        <dbReference type="ChEBI" id="CHEBI:15377"/>
        <dbReference type="ChEBI" id="CHEBI:15378"/>
        <dbReference type="ChEBI" id="CHEBI:30823"/>
        <dbReference type="ChEBI" id="CHEBI:52333"/>
        <dbReference type="ChEBI" id="CHEBI:73990"/>
    </reaction>
    <physiologicalReaction direction="left-to-right" evidence="25">
        <dbReference type="Rhea" id="RHEA:38512"/>
    </physiologicalReaction>
</comment>
<evidence type="ECO:0000256" key="32">
    <source>
        <dbReference type="ARBA" id="ARBA00071957"/>
    </source>
</evidence>
<keyword evidence="41" id="KW-1185">Reference proteome</keyword>
<evidence type="ECO:0000256" key="33">
    <source>
        <dbReference type="ARBA" id="ARBA00081678"/>
    </source>
</evidence>